<dbReference type="GO" id="GO:0005634">
    <property type="term" value="C:nucleus"/>
    <property type="evidence" value="ECO:0007669"/>
    <property type="project" value="UniProtKB-SubCell"/>
</dbReference>
<evidence type="ECO:0000256" key="5">
    <source>
        <dbReference type="SAM" id="MobiDB-lite"/>
    </source>
</evidence>
<accession>A0A7R9E9P6</accession>
<dbReference type="PANTHER" id="PTHR15597:SF22">
    <property type="entry name" value="RNA-BINDING FOX PROTEIN 1, ISOFORM H"/>
    <property type="match status" value="1"/>
</dbReference>
<dbReference type="GO" id="GO:0000381">
    <property type="term" value="P:regulation of alternative mRNA splicing, via spliceosome"/>
    <property type="evidence" value="ECO:0007669"/>
    <property type="project" value="InterPro"/>
</dbReference>
<feature type="region of interest" description="Disordered" evidence="5">
    <location>
        <begin position="14"/>
        <end position="35"/>
    </location>
</feature>
<dbReference type="InterPro" id="IPR000504">
    <property type="entry name" value="RRM_dom"/>
</dbReference>
<keyword evidence="3" id="KW-0539">Nucleus</keyword>
<feature type="domain" description="RRM" evidence="6">
    <location>
        <begin position="97"/>
        <end position="164"/>
    </location>
</feature>
<evidence type="ECO:0000313" key="7">
    <source>
        <dbReference type="EMBL" id="CAD7430045.1"/>
    </source>
</evidence>
<evidence type="ECO:0000256" key="1">
    <source>
        <dbReference type="ARBA" id="ARBA00004123"/>
    </source>
</evidence>
<evidence type="ECO:0000256" key="3">
    <source>
        <dbReference type="ARBA" id="ARBA00023242"/>
    </source>
</evidence>
<dbReference type="GO" id="GO:0003729">
    <property type="term" value="F:mRNA binding"/>
    <property type="evidence" value="ECO:0007669"/>
    <property type="project" value="TreeGrafter"/>
</dbReference>
<evidence type="ECO:0000259" key="6">
    <source>
        <dbReference type="PROSITE" id="PS50102"/>
    </source>
</evidence>
<evidence type="ECO:0000256" key="4">
    <source>
        <dbReference type="PROSITE-ProRule" id="PRU00176"/>
    </source>
</evidence>
<dbReference type="EMBL" id="OB794317">
    <property type="protein sequence ID" value="CAD7430045.1"/>
    <property type="molecule type" value="Genomic_DNA"/>
</dbReference>
<name>A0A7R9E9P6_9NEOP</name>
<dbReference type="PANTHER" id="PTHR15597">
    <property type="entry name" value="ATAXIN 2-BINDING PROTEIN 1-RELATED"/>
    <property type="match status" value="1"/>
</dbReference>
<organism evidence="7">
    <name type="scientific">Timema monikensis</name>
    <dbReference type="NCBI Taxonomy" id="170555"/>
    <lineage>
        <taxon>Eukaryota</taxon>
        <taxon>Metazoa</taxon>
        <taxon>Ecdysozoa</taxon>
        <taxon>Arthropoda</taxon>
        <taxon>Hexapoda</taxon>
        <taxon>Insecta</taxon>
        <taxon>Pterygota</taxon>
        <taxon>Neoptera</taxon>
        <taxon>Polyneoptera</taxon>
        <taxon>Phasmatodea</taxon>
        <taxon>Timematodea</taxon>
        <taxon>Timematoidea</taxon>
        <taxon>Timematidae</taxon>
        <taxon>Timema</taxon>
    </lineage>
</organism>
<dbReference type="Gene3D" id="3.30.70.330">
    <property type="match status" value="1"/>
</dbReference>
<sequence>MYYPHMVQTGMATPYATQYPQNGEAGPPKTEVGKEGGPPITVPPFSPPTVTPNGIEQQTVSIQTEPEADSQGTPGGPSVNITTVALPSAEAGKNQPKRLHVSNIPFRFRDPDLRAMFGVSGQFGPILDVEIIFNERGSKVNNATARVQTKKPPTVPNELEYKMSTDDAILNAVMSSEIEKFCVQWPEGYRLPAMPWSWLPGATAAPLATPTTSTAAPLMLTPRTARRRYCDASLVLYVVDLLHLARKHSMTTYKTELATAAALRGVAIQRGRARAAYPAAAAAAFARHPTPLTAAAATALQGYAPVYYDPFLAAHAAQADPNYRLQAGNAANEIYALPEVVCLLEEKETFEEGLERFYGREKILRKCLGWDEIETRKAAAAAAAAATPLLKTPLSTAQQASYAAAASYTAVAARAYGAAAAAAQPVAGYAAVAGYGREYADPYLGHSIGPVAGYGVSNLKPPTRC</sequence>
<evidence type="ECO:0000256" key="2">
    <source>
        <dbReference type="ARBA" id="ARBA00022884"/>
    </source>
</evidence>
<reference evidence="7" key="1">
    <citation type="submission" date="2020-11" db="EMBL/GenBank/DDBJ databases">
        <authorList>
            <person name="Tran Van P."/>
        </authorList>
    </citation>
    <scope>NUCLEOTIDE SEQUENCE</scope>
</reference>
<gene>
    <name evidence="7" type="ORF">TMSB3V08_LOCUS6814</name>
</gene>
<protein>
    <recommendedName>
        <fullName evidence="6">RRM domain-containing protein</fullName>
    </recommendedName>
</protein>
<dbReference type="InterPro" id="IPR047131">
    <property type="entry name" value="RBFOX1-like"/>
</dbReference>
<proteinExistence type="predicted"/>
<dbReference type="SUPFAM" id="SSF54928">
    <property type="entry name" value="RNA-binding domain, RBD"/>
    <property type="match status" value="1"/>
</dbReference>
<dbReference type="GO" id="GO:0007399">
    <property type="term" value="P:nervous system development"/>
    <property type="evidence" value="ECO:0007669"/>
    <property type="project" value="InterPro"/>
</dbReference>
<comment type="subcellular location">
    <subcellularLocation>
        <location evidence="1">Nucleus</location>
    </subcellularLocation>
</comment>
<dbReference type="InterPro" id="IPR012677">
    <property type="entry name" value="Nucleotide-bd_a/b_plait_sf"/>
</dbReference>
<dbReference type="PROSITE" id="PS50102">
    <property type="entry name" value="RRM"/>
    <property type="match status" value="1"/>
</dbReference>
<dbReference type="AlphaFoldDB" id="A0A7R9E9P6"/>
<dbReference type="InterPro" id="IPR035979">
    <property type="entry name" value="RBD_domain_sf"/>
</dbReference>
<dbReference type="GO" id="GO:0005737">
    <property type="term" value="C:cytoplasm"/>
    <property type="evidence" value="ECO:0007669"/>
    <property type="project" value="TreeGrafter"/>
</dbReference>
<keyword evidence="2 4" id="KW-0694">RNA-binding</keyword>